<dbReference type="SUPFAM" id="SSF54506">
    <property type="entry name" value="Diaminopimelate epimerase-like"/>
    <property type="match status" value="1"/>
</dbReference>
<dbReference type="HOGENOM" id="CLU_048756_2_1_1"/>
<proteinExistence type="inferred from homology"/>
<dbReference type="InterPro" id="IPR003719">
    <property type="entry name" value="Phenazine_PhzF-like"/>
</dbReference>
<evidence type="ECO:0008006" key="5">
    <source>
        <dbReference type="Google" id="ProtNLM"/>
    </source>
</evidence>
<comment type="similarity">
    <text evidence="1">Belongs to the PhzF family.</text>
</comment>
<dbReference type="GO" id="GO:0016853">
    <property type="term" value="F:isomerase activity"/>
    <property type="evidence" value="ECO:0007669"/>
    <property type="project" value="UniProtKB-KW"/>
</dbReference>
<dbReference type="STRING" id="747525.W4KI54"/>
<evidence type="ECO:0000313" key="3">
    <source>
        <dbReference type="EMBL" id="ETW85369.1"/>
    </source>
</evidence>
<dbReference type="Proteomes" id="UP000030671">
    <property type="component" value="Unassembled WGS sequence"/>
</dbReference>
<dbReference type="GO" id="GO:0005737">
    <property type="term" value="C:cytoplasm"/>
    <property type="evidence" value="ECO:0007669"/>
    <property type="project" value="TreeGrafter"/>
</dbReference>
<dbReference type="AlphaFoldDB" id="W4KI54"/>
<dbReference type="FunCoup" id="W4KI54">
    <property type="interactions" value="347"/>
</dbReference>
<protein>
    <recommendedName>
        <fullName evidence="5">Phenazine biosynthesis PhzC/PhzF protein</fullName>
    </recommendedName>
</protein>
<dbReference type="RefSeq" id="XP_009542234.1">
    <property type="nucleotide sequence ID" value="XM_009543939.1"/>
</dbReference>
<dbReference type="eggNOG" id="KOG3033">
    <property type="taxonomic scope" value="Eukaryota"/>
</dbReference>
<reference evidence="3 4" key="1">
    <citation type="journal article" date="2012" name="New Phytol.">
        <title>Insight into trade-off between wood decay and parasitism from the genome of a fungal forest pathogen.</title>
        <authorList>
            <person name="Olson A."/>
            <person name="Aerts A."/>
            <person name="Asiegbu F."/>
            <person name="Belbahri L."/>
            <person name="Bouzid O."/>
            <person name="Broberg A."/>
            <person name="Canback B."/>
            <person name="Coutinho P.M."/>
            <person name="Cullen D."/>
            <person name="Dalman K."/>
            <person name="Deflorio G."/>
            <person name="van Diepen L.T."/>
            <person name="Dunand C."/>
            <person name="Duplessis S."/>
            <person name="Durling M."/>
            <person name="Gonthier P."/>
            <person name="Grimwood J."/>
            <person name="Fossdal C.G."/>
            <person name="Hansson D."/>
            <person name="Henrissat B."/>
            <person name="Hietala A."/>
            <person name="Himmelstrand K."/>
            <person name="Hoffmeister D."/>
            <person name="Hogberg N."/>
            <person name="James T.Y."/>
            <person name="Karlsson M."/>
            <person name="Kohler A."/>
            <person name="Kues U."/>
            <person name="Lee Y.H."/>
            <person name="Lin Y.C."/>
            <person name="Lind M."/>
            <person name="Lindquist E."/>
            <person name="Lombard V."/>
            <person name="Lucas S."/>
            <person name="Lunden K."/>
            <person name="Morin E."/>
            <person name="Murat C."/>
            <person name="Park J."/>
            <person name="Raffaello T."/>
            <person name="Rouze P."/>
            <person name="Salamov A."/>
            <person name="Schmutz J."/>
            <person name="Solheim H."/>
            <person name="Stahlberg J."/>
            <person name="Velez H."/>
            <person name="de Vries R.P."/>
            <person name="Wiebenga A."/>
            <person name="Woodward S."/>
            <person name="Yakovlev I."/>
            <person name="Garbelotto M."/>
            <person name="Martin F."/>
            <person name="Grigoriev I.V."/>
            <person name="Stenlid J."/>
        </authorList>
    </citation>
    <scope>NUCLEOTIDE SEQUENCE [LARGE SCALE GENOMIC DNA]</scope>
    <source>
        <strain evidence="3 4">TC 32-1</strain>
    </source>
</reference>
<dbReference type="GeneID" id="20675034"/>
<dbReference type="Pfam" id="PF02567">
    <property type="entry name" value="PhzC-PhzF"/>
    <property type="match status" value="1"/>
</dbReference>
<keyword evidence="4" id="KW-1185">Reference proteome</keyword>
<organism evidence="3 4">
    <name type="scientific">Heterobasidion irregulare (strain TC 32-1)</name>
    <dbReference type="NCBI Taxonomy" id="747525"/>
    <lineage>
        <taxon>Eukaryota</taxon>
        <taxon>Fungi</taxon>
        <taxon>Dikarya</taxon>
        <taxon>Basidiomycota</taxon>
        <taxon>Agaricomycotina</taxon>
        <taxon>Agaricomycetes</taxon>
        <taxon>Russulales</taxon>
        <taxon>Bondarzewiaceae</taxon>
        <taxon>Heterobasidion</taxon>
        <taxon>Heterobasidion annosum species complex</taxon>
    </lineage>
</organism>
<evidence type="ECO:0000313" key="4">
    <source>
        <dbReference type="Proteomes" id="UP000030671"/>
    </source>
</evidence>
<dbReference type="PANTHER" id="PTHR13774">
    <property type="entry name" value="PHENAZINE BIOSYNTHESIS PROTEIN"/>
    <property type="match status" value="1"/>
</dbReference>
<evidence type="ECO:0000256" key="2">
    <source>
        <dbReference type="ARBA" id="ARBA00023235"/>
    </source>
</evidence>
<dbReference type="Gene3D" id="3.10.310.10">
    <property type="entry name" value="Diaminopimelate Epimerase, Chain A, domain 1"/>
    <property type="match status" value="2"/>
</dbReference>
<keyword evidence="2" id="KW-0413">Isomerase</keyword>
<dbReference type="NCBIfam" id="TIGR00654">
    <property type="entry name" value="PhzF_family"/>
    <property type="match status" value="1"/>
</dbReference>
<dbReference type="OrthoDB" id="75169at2759"/>
<dbReference type="PIRSF" id="PIRSF016184">
    <property type="entry name" value="PhzC_PhzF"/>
    <property type="match status" value="1"/>
</dbReference>
<gene>
    <name evidence="3" type="ORF">HETIRDRAFT_438246</name>
</gene>
<dbReference type="InParanoid" id="W4KI54"/>
<evidence type="ECO:0000256" key="1">
    <source>
        <dbReference type="ARBA" id="ARBA00008270"/>
    </source>
</evidence>
<accession>W4KI54</accession>
<sequence>MAIESKSVPFTILNAFTDDIAGGNPAAIVFISSLSAYSDEVLLTIARNFNQPITTFVSPGPVPTTSDAEIAEFGARWFTPDVEVPMCGHGSLAAAKAIFTHGSLVPASVNTLRFESDKGRVAVARRAEDDRIEIALDAASLTELSNEDDATKLRAALERAVGKDVKVKFMGRGDAKYPQYVLVELDVLDLGALKVDPQALLDSPFGVHVLTASPTTGPPDVAFHSRMFAPAAGIPEDQVCGTAHCLLAPYWKAKKQLSGAIIAKQVSSRGGDLRVVVDEVEELVRLAGHVKVVSKGELFL</sequence>
<dbReference type="PANTHER" id="PTHR13774:SF17">
    <property type="entry name" value="PHENAZINE BIOSYNTHESIS-LIKE DOMAIN-CONTAINING PROTEIN"/>
    <property type="match status" value="1"/>
</dbReference>
<dbReference type="KEGG" id="hir:HETIRDRAFT_438246"/>
<name>W4KI54_HETIT</name>
<dbReference type="EMBL" id="KI925455">
    <property type="protein sequence ID" value="ETW85369.1"/>
    <property type="molecule type" value="Genomic_DNA"/>
</dbReference>